<accession>A0A0D2Y852</accession>
<reference evidence="2" key="1">
    <citation type="journal article" date="2012" name="Mol. Plant Microbe Interact.">
        <title>A highly conserved effector in Fusarium oxysporum is required for full virulence on Arabidopsis.</title>
        <authorList>
            <person name="Thatcher L.F."/>
            <person name="Gardiner D.M."/>
            <person name="Kazan K."/>
            <person name="Manners J."/>
        </authorList>
    </citation>
    <scope>NUCLEOTIDE SEQUENCE [LARGE SCALE GENOMIC DNA]</scope>
    <source>
        <strain evidence="2">Fo5176</strain>
    </source>
</reference>
<dbReference type="Proteomes" id="UP000002489">
    <property type="component" value="Unassembled WGS sequence"/>
</dbReference>
<dbReference type="AlphaFoldDB" id="A0A0D2Y852"/>
<evidence type="ECO:0000313" key="2">
    <source>
        <dbReference type="Proteomes" id="UP000002489"/>
    </source>
</evidence>
<organism evidence="1 2">
    <name type="scientific">Fusarium oxysporum (strain Fo5176)</name>
    <name type="common">Fusarium vascular wilt</name>
    <dbReference type="NCBI Taxonomy" id="660025"/>
    <lineage>
        <taxon>Eukaryota</taxon>
        <taxon>Fungi</taxon>
        <taxon>Dikarya</taxon>
        <taxon>Ascomycota</taxon>
        <taxon>Pezizomycotina</taxon>
        <taxon>Sordariomycetes</taxon>
        <taxon>Hypocreomycetidae</taxon>
        <taxon>Hypocreales</taxon>
        <taxon>Nectriaceae</taxon>
        <taxon>Fusarium</taxon>
        <taxon>Fusarium oxysporum species complex</taxon>
    </lineage>
</organism>
<reference evidence="1" key="2">
    <citation type="submission" date="2025-08" db="UniProtKB">
        <authorList>
            <consortium name="EnsemblFungi"/>
        </authorList>
    </citation>
    <scope>IDENTIFICATION</scope>
    <source>
        <strain evidence="1">4287 / CBS 123668 / FGSC 9935 / NRRL 34936</strain>
    </source>
</reference>
<dbReference type="EnsemblFungi" id="FOXG_12468T0">
    <property type="protein sequence ID" value="FOXG_12468P0"/>
    <property type="gene ID" value="FOXG_12468"/>
</dbReference>
<evidence type="ECO:0000313" key="1">
    <source>
        <dbReference type="EnsemblFungi" id="FOXG_12468P0"/>
    </source>
</evidence>
<protein>
    <submittedName>
        <fullName evidence="1">Uncharacterized protein</fullName>
    </submittedName>
</protein>
<name>A0A0D2Y852_FUSOF</name>
<proteinExistence type="predicted"/>
<sequence length="116" mass="12961">MLRVRPTTVLGSMRIAASRAERCSISWKLGGAVSRMRYTDGEGYTATNPKNVFRDALRHEVLGKAHHPMARSNKFLATLDQSTEGERRRETEIFCQFRESNDYEAIGCATGNAHAA</sequence>